<dbReference type="Gene3D" id="3.10.450.50">
    <property type="match status" value="1"/>
</dbReference>
<dbReference type="InterPro" id="IPR039437">
    <property type="entry name" value="FrzH/put_lumazine-bd"/>
</dbReference>
<dbReference type="Proteomes" id="UP001230188">
    <property type="component" value="Unassembled WGS sequence"/>
</dbReference>
<dbReference type="EMBL" id="JAQMWT010000075">
    <property type="protein sequence ID" value="KAJ8611431.1"/>
    <property type="molecule type" value="Genomic_DNA"/>
</dbReference>
<proteinExistence type="predicted"/>
<accession>A0AAD7XT89</accession>
<comment type="caution">
    <text evidence="1">The sequence shown here is derived from an EMBL/GenBank/DDBJ whole genome shotgun (WGS) entry which is preliminary data.</text>
</comment>
<dbReference type="AlphaFoldDB" id="A0AAD7XT89"/>
<sequence length="269" mass="28693">MVSAGVHGEKAALLGLQGVLAQFAKMGEPWQTVYFKEAVQLEISGAGAVTKREVGTEGPKALEASLELKEVSVEEDAMAYARFNASSLTVCLCLLKVNEAWRVIAEMRSPAAEVETAFNCTDFIGVCGGATKYVTTNRAGSAEGMAGVFDEVSRLSFSTGDDLRVVSRQDFCQMVAGRWNNPIHAPYAHLKDDPRLPAHDSINSIQFVGPATAVVKLAVAFPPVLYTDLLFFALLPTGTSGARTWRIVAKSSVSVPFLADEAASDAAPF</sequence>
<name>A0AAD7XT89_9STRA</name>
<evidence type="ECO:0000313" key="1">
    <source>
        <dbReference type="EMBL" id="KAJ8611431.1"/>
    </source>
</evidence>
<dbReference type="InterPro" id="IPR032710">
    <property type="entry name" value="NTF2-like_dom_sf"/>
</dbReference>
<dbReference type="Pfam" id="PF12893">
    <property type="entry name" value="Lumazine_bd_2"/>
    <property type="match status" value="1"/>
</dbReference>
<organism evidence="1 2">
    <name type="scientific">Chrysophaeum taylorii</name>
    <dbReference type="NCBI Taxonomy" id="2483200"/>
    <lineage>
        <taxon>Eukaryota</taxon>
        <taxon>Sar</taxon>
        <taxon>Stramenopiles</taxon>
        <taxon>Ochrophyta</taxon>
        <taxon>Pelagophyceae</taxon>
        <taxon>Pelagomonadales</taxon>
        <taxon>Pelagomonadaceae</taxon>
        <taxon>Chrysophaeum</taxon>
    </lineage>
</organism>
<protein>
    <submittedName>
        <fullName evidence="1">Uncharacterized protein</fullName>
    </submittedName>
</protein>
<keyword evidence="2" id="KW-1185">Reference proteome</keyword>
<gene>
    <name evidence="1" type="ORF">CTAYLR_009014</name>
</gene>
<evidence type="ECO:0000313" key="2">
    <source>
        <dbReference type="Proteomes" id="UP001230188"/>
    </source>
</evidence>
<dbReference type="SUPFAM" id="SSF54427">
    <property type="entry name" value="NTF2-like"/>
    <property type="match status" value="1"/>
</dbReference>
<reference evidence="1" key="1">
    <citation type="submission" date="2023-01" db="EMBL/GenBank/DDBJ databases">
        <title>Metagenome sequencing of chrysophaentin producing Chrysophaeum taylorii.</title>
        <authorList>
            <person name="Davison J."/>
            <person name="Bewley C."/>
        </authorList>
    </citation>
    <scope>NUCLEOTIDE SEQUENCE</scope>
    <source>
        <strain evidence="1">NIES-1699</strain>
    </source>
</reference>